<evidence type="ECO:0000256" key="1">
    <source>
        <dbReference type="SAM" id="MobiDB-lite"/>
    </source>
</evidence>
<protein>
    <submittedName>
        <fullName evidence="2">High mobility group B protein 2</fullName>
    </submittedName>
</protein>
<feature type="compositionally biased region" description="Low complexity" evidence="1">
    <location>
        <begin position="37"/>
        <end position="54"/>
    </location>
</feature>
<organism evidence="2">
    <name type="scientific">Zea mays</name>
    <name type="common">Maize</name>
    <dbReference type="NCBI Taxonomy" id="4577"/>
    <lineage>
        <taxon>Eukaryota</taxon>
        <taxon>Viridiplantae</taxon>
        <taxon>Streptophyta</taxon>
        <taxon>Embryophyta</taxon>
        <taxon>Tracheophyta</taxon>
        <taxon>Spermatophyta</taxon>
        <taxon>Magnoliopsida</taxon>
        <taxon>Liliopsida</taxon>
        <taxon>Poales</taxon>
        <taxon>Poaceae</taxon>
        <taxon>PACMAD clade</taxon>
        <taxon>Panicoideae</taxon>
        <taxon>Andropogonodae</taxon>
        <taxon>Andropogoneae</taxon>
        <taxon>Tripsacinae</taxon>
        <taxon>Zea</taxon>
    </lineage>
</organism>
<dbReference type="AlphaFoldDB" id="A0A1D6IAX8"/>
<proteinExistence type="predicted"/>
<evidence type="ECO:0000313" key="2">
    <source>
        <dbReference type="EMBL" id="ONM57116.1"/>
    </source>
</evidence>
<name>A0A1D6IAX8_MAIZE</name>
<feature type="region of interest" description="Disordered" evidence="1">
    <location>
        <begin position="1"/>
        <end position="68"/>
    </location>
</feature>
<dbReference type="EMBL" id="CM007650">
    <property type="protein sequence ID" value="ONM57116.1"/>
    <property type="molecule type" value="Genomic_DNA"/>
</dbReference>
<gene>
    <name evidence="2" type="ORF">ZEAMMB73_Zm00001d021433</name>
</gene>
<accession>A0A1D6IAX8</accession>
<sequence length="68" mass="7510">MKSRARSTAGDSRLVVTSGSPCLMPRRLPTCLRQRSSRLSTPRRSTLTTTSSLETPRRLVIPTSPSPR</sequence>
<reference evidence="2" key="1">
    <citation type="submission" date="2015-12" db="EMBL/GenBank/DDBJ databases">
        <title>Update maize B73 reference genome by single molecule sequencing technologies.</title>
        <authorList>
            <consortium name="Maize Genome Sequencing Project"/>
            <person name="Ware D."/>
        </authorList>
    </citation>
    <scope>NUCLEOTIDE SEQUENCE [LARGE SCALE GENOMIC DNA]</scope>
    <source>
        <tissue evidence="2">Seedling</tissue>
    </source>
</reference>